<feature type="compositionally biased region" description="Polar residues" evidence="1">
    <location>
        <begin position="66"/>
        <end position="100"/>
    </location>
</feature>
<reference evidence="4" key="1">
    <citation type="submission" date="2022-11" db="UniProtKB">
        <authorList>
            <consortium name="WormBaseParasite"/>
        </authorList>
    </citation>
    <scope>IDENTIFICATION</scope>
</reference>
<feature type="region of interest" description="Disordered" evidence="1">
    <location>
        <begin position="190"/>
        <end position="235"/>
    </location>
</feature>
<name>A0A914H6S4_GLORO</name>
<feature type="signal peptide" evidence="2">
    <location>
        <begin position="1"/>
        <end position="21"/>
    </location>
</feature>
<keyword evidence="2" id="KW-0732">Signal</keyword>
<accession>A0A914H6S4</accession>
<feature type="compositionally biased region" description="Polar residues" evidence="1">
    <location>
        <begin position="117"/>
        <end position="144"/>
    </location>
</feature>
<organism evidence="3 4">
    <name type="scientific">Globodera rostochiensis</name>
    <name type="common">Golden nematode worm</name>
    <name type="synonym">Heterodera rostochiensis</name>
    <dbReference type="NCBI Taxonomy" id="31243"/>
    <lineage>
        <taxon>Eukaryota</taxon>
        <taxon>Metazoa</taxon>
        <taxon>Ecdysozoa</taxon>
        <taxon>Nematoda</taxon>
        <taxon>Chromadorea</taxon>
        <taxon>Rhabditida</taxon>
        <taxon>Tylenchina</taxon>
        <taxon>Tylenchomorpha</taxon>
        <taxon>Tylenchoidea</taxon>
        <taxon>Heteroderidae</taxon>
        <taxon>Heteroderinae</taxon>
        <taxon>Globodera</taxon>
    </lineage>
</organism>
<proteinExistence type="predicted"/>
<evidence type="ECO:0000256" key="1">
    <source>
        <dbReference type="SAM" id="MobiDB-lite"/>
    </source>
</evidence>
<feature type="region of interest" description="Disordered" evidence="1">
    <location>
        <begin position="66"/>
        <end position="145"/>
    </location>
</feature>
<dbReference type="Proteomes" id="UP000887572">
    <property type="component" value="Unplaced"/>
</dbReference>
<evidence type="ECO:0000313" key="3">
    <source>
        <dbReference type="Proteomes" id="UP000887572"/>
    </source>
</evidence>
<keyword evidence="3" id="KW-1185">Reference proteome</keyword>
<feature type="chain" id="PRO_5036975365" evidence="2">
    <location>
        <begin position="22"/>
        <end position="235"/>
    </location>
</feature>
<dbReference type="WBParaSite" id="Gr19_v10_g14714.t1">
    <property type="protein sequence ID" value="Gr19_v10_g14714.t1"/>
    <property type="gene ID" value="Gr19_v10_g14714"/>
</dbReference>
<dbReference type="AlphaFoldDB" id="A0A914H6S4"/>
<evidence type="ECO:0000256" key="2">
    <source>
        <dbReference type="SAM" id="SignalP"/>
    </source>
</evidence>
<sequence>MHPKEAVIVLLLLLVLALCRCGDDWSSAVTRPTMTQTRVGEYIIQGPSNYTYQPYDSTLPSNSFTINNWNPSQTQISNATPSTSSKAKTGNSRGSQTPSATIGGSSNNNGIGLSRFANPNNRLPPNNVSQNANIGSINTGGNSREIQKPSAIIGVISNPNNRLAPNNFSQNPNIGRNNAAGSAFQRYNATSTGETNTSAAGFTLDGTNTSNLTSNNNRPRGSQKPKSAFYSYKKS</sequence>
<feature type="compositionally biased region" description="Polar residues" evidence="1">
    <location>
        <begin position="190"/>
        <end position="200"/>
    </location>
</feature>
<feature type="compositionally biased region" description="Low complexity" evidence="1">
    <location>
        <begin position="207"/>
        <end position="217"/>
    </location>
</feature>
<protein>
    <submittedName>
        <fullName evidence="4">Uncharacterized protein</fullName>
    </submittedName>
</protein>
<feature type="compositionally biased region" description="Low complexity" evidence="1">
    <location>
        <begin position="102"/>
        <end position="112"/>
    </location>
</feature>
<evidence type="ECO:0000313" key="4">
    <source>
        <dbReference type="WBParaSite" id="Gr19_v10_g14714.t1"/>
    </source>
</evidence>